<sequence>MSRLLAGLAQLNRFLERVLHWILLSLVFGFILMVIYQVISRNLAFMPNLYWTEEFSRFAFQWMVMLGAAVGVLHADHFVLEAFPHGSRADLATRVIRDLACLAIGIIFVFHGYEFALSGLRRSATASGLSMIYVYSTFLVSGVFILLFSIQRLLHTLLHGLDAMEASLNTPSEIETLKVSSASGHSVESLEPAPRSKTHTEQGEPRP</sequence>
<evidence type="ECO:0000313" key="12">
    <source>
        <dbReference type="EMBL" id="NYS76758.1"/>
    </source>
</evidence>
<dbReference type="EMBL" id="JACCDE010000003">
    <property type="protein sequence ID" value="NYS76758.1"/>
    <property type="molecule type" value="Genomic_DNA"/>
</dbReference>
<keyword evidence="3" id="KW-1003">Cell membrane</keyword>
<dbReference type="GO" id="GO:0022857">
    <property type="term" value="F:transmembrane transporter activity"/>
    <property type="evidence" value="ECO:0007669"/>
    <property type="project" value="UniProtKB-UniRule"/>
</dbReference>
<evidence type="ECO:0000256" key="4">
    <source>
        <dbReference type="ARBA" id="ARBA00022519"/>
    </source>
</evidence>
<dbReference type="PANTHER" id="PTHR35011">
    <property type="entry name" value="2,3-DIKETO-L-GULONATE TRAP TRANSPORTER SMALL PERMEASE PROTEIN YIAM"/>
    <property type="match status" value="1"/>
</dbReference>
<feature type="domain" description="Tripartite ATP-independent periplasmic transporters DctQ component" evidence="11">
    <location>
        <begin position="31"/>
        <end position="157"/>
    </location>
</feature>
<feature type="compositionally biased region" description="Basic and acidic residues" evidence="10">
    <location>
        <begin position="198"/>
        <end position="207"/>
    </location>
</feature>
<evidence type="ECO:0000256" key="3">
    <source>
        <dbReference type="ARBA" id="ARBA00022475"/>
    </source>
</evidence>
<dbReference type="GO" id="GO:0005886">
    <property type="term" value="C:plasma membrane"/>
    <property type="evidence" value="ECO:0007669"/>
    <property type="project" value="UniProtKB-SubCell"/>
</dbReference>
<comment type="function">
    <text evidence="9">Part of the tripartite ATP-independent periplasmic (TRAP) transport system.</text>
</comment>
<feature type="transmembrane region" description="Helical" evidence="9">
    <location>
        <begin position="21"/>
        <end position="39"/>
    </location>
</feature>
<protein>
    <recommendedName>
        <fullName evidence="9">TRAP transporter small permease protein</fullName>
    </recommendedName>
</protein>
<dbReference type="Proteomes" id="UP000526892">
    <property type="component" value="Unassembled WGS sequence"/>
</dbReference>
<keyword evidence="2 9" id="KW-0813">Transport</keyword>
<evidence type="ECO:0000256" key="10">
    <source>
        <dbReference type="SAM" id="MobiDB-lite"/>
    </source>
</evidence>
<name>A0A7Z0RXI2_9GAMM</name>
<comment type="caution">
    <text evidence="12">The sequence shown here is derived from an EMBL/GenBank/DDBJ whole genome shotgun (WGS) entry which is preliminary data.</text>
</comment>
<evidence type="ECO:0000256" key="7">
    <source>
        <dbReference type="ARBA" id="ARBA00023136"/>
    </source>
</evidence>
<organism evidence="12 13">
    <name type="scientific">Vreelandella glaciei</name>
    <dbReference type="NCBI Taxonomy" id="186761"/>
    <lineage>
        <taxon>Bacteria</taxon>
        <taxon>Pseudomonadati</taxon>
        <taxon>Pseudomonadota</taxon>
        <taxon>Gammaproteobacteria</taxon>
        <taxon>Oceanospirillales</taxon>
        <taxon>Halomonadaceae</taxon>
        <taxon>Vreelandella</taxon>
    </lineage>
</organism>
<evidence type="ECO:0000256" key="6">
    <source>
        <dbReference type="ARBA" id="ARBA00022989"/>
    </source>
</evidence>
<evidence type="ECO:0000256" key="5">
    <source>
        <dbReference type="ARBA" id="ARBA00022692"/>
    </source>
</evidence>
<dbReference type="Pfam" id="PF04290">
    <property type="entry name" value="DctQ"/>
    <property type="match status" value="1"/>
</dbReference>
<reference evidence="12 13" key="1">
    <citation type="journal article" date="2003" name="Extremophiles">
        <title>Halomonas glaciei sp. nov. isolated from fast ice of Adelie Land, Antarctica.</title>
        <authorList>
            <person name="Reddy G.S."/>
            <person name="Raghavan P.U."/>
            <person name="Sarita N.B."/>
            <person name="Prakash J.S."/>
            <person name="Nagesh N."/>
            <person name="Delille D."/>
            <person name="Shivaji S."/>
        </authorList>
    </citation>
    <scope>NUCLEOTIDE SEQUENCE [LARGE SCALE GENOMIC DNA]</scope>
    <source>
        <strain evidence="12 13">DD39</strain>
    </source>
</reference>
<keyword evidence="13" id="KW-1185">Reference proteome</keyword>
<keyword evidence="5 9" id="KW-0812">Transmembrane</keyword>
<evidence type="ECO:0000313" key="13">
    <source>
        <dbReference type="Proteomes" id="UP000526892"/>
    </source>
</evidence>
<feature type="transmembrane region" description="Helical" evidence="9">
    <location>
        <begin position="59"/>
        <end position="83"/>
    </location>
</feature>
<proteinExistence type="inferred from homology"/>
<feature type="transmembrane region" description="Helical" evidence="9">
    <location>
        <begin position="133"/>
        <end position="154"/>
    </location>
</feature>
<dbReference type="RefSeq" id="WP_179915164.1">
    <property type="nucleotide sequence ID" value="NZ_JACCDE010000003.1"/>
</dbReference>
<keyword evidence="6 9" id="KW-1133">Transmembrane helix</keyword>
<comment type="similarity">
    <text evidence="8 9">Belongs to the TRAP transporter small permease family.</text>
</comment>
<keyword evidence="4 9" id="KW-0997">Cell inner membrane</keyword>
<evidence type="ECO:0000256" key="9">
    <source>
        <dbReference type="RuleBase" id="RU369079"/>
    </source>
</evidence>
<evidence type="ECO:0000256" key="1">
    <source>
        <dbReference type="ARBA" id="ARBA00004429"/>
    </source>
</evidence>
<feature type="region of interest" description="Disordered" evidence="10">
    <location>
        <begin position="179"/>
        <end position="207"/>
    </location>
</feature>
<gene>
    <name evidence="12" type="ORF">HZS80_03300</name>
</gene>
<dbReference type="InterPro" id="IPR055348">
    <property type="entry name" value="DctQ"/>
</dbReference>
<evidence type="ECO:0000259" key="11">
    <source>
        <dbReference type="Pfam" id="PF04290"/>
    </source>
</evidence>
<comment type="subunit">
    <text evidence="9">The complex comprises the extracytoplasmic solute receptor protein and the two transmembrane proteins.</text>
</comment>
<accession>A0A7Z0RXI2</accession>
<keyword evidence="7 9" id="KW-0472">Membrane</keyword>
<comment type="subcellular location">
    <subcellularLocation>
        <location evidence="1 9">Cell inner membrane</location>
        <topology evidence="1 9">Multi-pass membrane protein</topology>
    </subcellularLocation>
</comment>
<dbReference type="InterPro" id="IPR007387">
    <property type="entry name" value="TRAP_DctQ"/>
</dbReference>
<dbReference type="PANTHER" id="PTHR35011:SF5">
    <property type="entry name" value="SIALIC ACID TRAP TRANSPORTER SMALL PERMEASE PROTEIN SIAQ"/>
    <property type="match status" value="1"/>
</dbReference>
<evidence type="ECO:0000256" key="8">
    <source>
        <dbReference type="ARBA" id="ARBA00038436"/>
    </source>
</evidence>
<evidence type="ECO:0000256" key="2">
    <source>
        <dbReference type="ARBA" id="ARBA00022448"/>
    </source>
</evidence>
<dbReference type="AlphaFoldDB" id="A0A7Z0RXI2"/>
<dbReference type="GO" id="GO:0015740">
    <property type="term" value="P:C4-dicarboxylate transport"/>
    <property type="evidence" value="ECO:0007669"/>
    <property type="project" value="TreeGrafter"/>
</dbReference>
<feature type="transmembrane region" description="Helical" evidence="9">
    <location>
        <begin position="95"/>
        <end position="113"/>
    </location>
</feature>